<keyword evidence="1" id="KW-0812">Transmembrane</keyword>
<evidence type="ECO:0000256" key="1">
    <source>
        <dbReference type="SAM" id="Phobius"/>
    </source>
</evidence>
<sequence length="45" mass="5077">LKYGYERVTSVVLNQKSAILIISVVISMASLWTSTPSIECFFFFS</sequence>
<keyword evidence="1" id="KW-0472">Membrane</keyword>
<reference evidence="2" key="1">
    <citation type="submission" date="2016-06" db="UniProtKB">
        <authorList>
            <consortium name="WormBaseParasite"/>
        </authorList>
    </citation>
    <scope>IDENTIFICATION</scope>
</reference>
<protein>
    <submittedName>
        <fullName evidence="2">Ovule protein</fullName>
    </submittedName>
</protein>
<dbReference type="WBParaSite" id="GPUH_0002084101-mRNA-1">
    <property type="protein sequence ID" value="GPUH_0002084101-mRNA-1"/>
    <property type="gene ID" value="GPUH_0002084101"/>
</dbReference>
<accession>A0A183EIM5</accession>
<keyword evidence="1" id="KW-1133">Transmembrane helix</keyword>
<organism evidence="2">
    <name type="scientific">Gongylonema pulchrum</name>
    <dbReference type="NCBI Taxonomy" id="637853"/>
    <lineage>
        <taxon>Eukaryota</taxon>
        <taxon>Metazoa</taxon>
        <taxon>Ecdysozoa</taxon>
        <taxon>Nematoda</taxon>
        <taxon>Chromadorea</taxon>
        <taxon>Rhabditida</taxon>
        <taxon>Spirurina</taxon>
        <taxon>Spiruromorpha</taxon>
        <taxon>Spiruroidea</taxon>
        <taxon>Gongylonematidae</taxon>
        <taxon>Gongylonema</taxon>
    </lineage>
</organism>
<proteinExistence type="predicted"/>
<name>A0A183EIM5_9BILA</name>
<evidence type="ECO:0000313" key="2">
    <source>
        <dbReference type="WBParaSite" id="GPUH_0002084101-mRNA-1"/>
    </source>
</evidence>
<feature type="transmembrane region" description="Helical" evidence="1">
    <location>
        <begin position="20"/>
        <end position="44"/>
    </location>
</feature>
<dbReference type="AlphaFoldDB" id="A0A183EIM5"/>